<dbReference type="RefSeq" id="WP_015100258.1">
    <property type="nucleotide sequence ID" value="NC_019673.1"/>
</dbReference>
<dbReference type="STRING" id="1179773.BN6_28350"/>
<evidence type="ECO:0000256" key="1">
    <source>
        <dbReference type="SAM" id="MobiDB-lite"/>
    </source>
</evidence>
<name>K0JVX7_SACES</name>
<feature type="region of interest" description="Disordered" evidence="1">
    <location>
        <begin position="1"/>
        <end position="36"/>
    </location>
</feature>
<dbReference type="eggNOG" id="COG1842">
    <property type="taxonomic scope" value="Bacteria"/>
</dbReference>
<dbReference type="EMBL" id="HE804045">
    <property type="protein sequence ID" value="CCH30146.1"/>
    <property type="molecule type" value="Genomic_DNA"/>
</dbReference>
<proteinExistence type="predicted"/>
<evidence type="ECO:0000313" key="2">
    <source>
        <dbReference type="EMBL" id="CCH30146.1"/>
    </source>
</evidence>
<keyword evidence="3" id="KW-1185">Reference proteome</keyword>
<dbReference type="Proteomes" id="UP000006281">
    <property type="component" value="Chromosome"/>
</dbReference>
<dbReference type="HOGENOM" id="CLU_125465_1_0_11"/>
<dbReference type="AlphaFoldDB" id="K0JVX7"/>
<evidence type="ECO:0000313" key="3">
    <source>
        <dbReference type="Proteomes" id="UP000006281"/>
    </source>
</evidence>
<dbReference type="PATRIC" id="fig|1179773.3.peg.2834"/>
<gene>
    <name evidence="2" type="ordered locus">BN6_28350</name>
</gene>
<feature type="compositionally biased region" description="Low complexity" evidence="1">
    <location>
        <begin position="18"/>
        <end position="34"/>
    </location>
</feature>
<feature type="region of interest" description="Disordered" evidence="1">
    <location>
        <begin position="63"/>
        <end position="84"/>
    </location>
</feature>
<sequence>MTTPQGDDPTVVDAEIVPDTTAPTTPTTPTFTPDYTDDGVPNFDYVRDRIEKRVHTAPAEVELAGLGGGGPTAESLDAQRAERDEAARAKLAEIRRSMGGG</sequence>
<protein>
    <submittedName>
        <fullName evidence="2">Uncharacterized protein</fullName>
    </submittedName>
</protein>
<organism evidence="2 3">
    <name type="scientific">Saccharothrix espanaensis (strain ATCC 51144 / DSM 44229 / JCM 9112 / NBRC 15066 / NRRL 15764)</name>
    <dbReference type="NCBI Taxonomy" id="1179773"/>
    <lineage>
        <taxon>Bacteria</taxon>
        <taxon>Bacillati</taxon>
        <taxon>Actinomycetota</taxon>
        <taxon>Actinomycetes</taxon>
        <taxon>Pseudonocardiales</taxon>
        <taxon>Pseudonocardiaceae</taxon>
        <taxon>Saccharothrix</taxon>
    </lineage>
</organism>
<dbReference type="BioCyc" id="SESP1179773:BN6_RS13775-MONOMER"/>
<reference evidence="2 3" key="1">
    <citation type="journal article" date="2012" name="BMC Genomics">
        <title>Complete genome sequence of Saccharothrix espanaensis DSM 44229T and comparison to the other completely sequenced Pseudonocardiaceae.</title>
        <authorList>
            <person name="Strobel T."/>
            <person name="Al-Dilaimi A."/>
            <person name="Blom J."/>
            <person name="Gessner A."/>
            <person name="Kalinowski J."/>
            <person name="Luzhetska M."/>
            <person name="Puhler A."/>
            <person name="Szczepanowski R."/>
            <person name="Bechthold A."/>
            <person name="Ruckert C."/>
        </authorList>
    </citation>
    <scope>NUCLEOTIDE SEQUENCE [LARGE SCALE GENOMIC DNA]</scope>
    <source>
        <strain evidence="3">ATCC 51144 / DSM 44229 / JCM 9112 / NBRC 15066 / NRRL 15764</strain>
    </source>
</reference>
<dbReference type="KEGG" id="sesp:BN6_28350"/>
<accession>K0JVX7</accession>